<feature type="region of interest" description="Disordered" evidence="1">
    <location>
        <begin position="1"/>
        <end position="25"/>
    </location>
</feature>
<reference evidence="2" key="2">
    <citation type="submission" date="2018-05" db="EMBL/GenBank/DDBJ databases">
        <title>OgluRS3 (Oryza glumaepatula Reference Sequence Version 3).</title>
        <authorList>
            <person name="Zhang J."/>
            <person name="Kudrna D."/>
            <person name="Lee S."/>
            <person name="Talag J."/>
            <person name="Welchert J."/>
            <person name="Wing R.A."/>
        </authorList>
    </citation>
    <scope>NUCLEOTIDE SEQUENCE [LARGE SCALE GENOMIC DNA]</scope>
</reference>
<keyword evidence="3" id="KW-1185">Reference proteome</keyword>
<dbReference type="EnsemblPlants" id="OGLUM12G02870.1">
    <property type="protein sequence ID" value="OGLUM12G02870.1"/>
    <property type="gene ID" value="OGLUM12G02870"/>
</dbReference>
<accession>A0A0E0BNP8</accession>
<dbReference type="HOGENOM" id="CLU_2267961_0_0_1"/>
<evidence type="ECO:0000313" key="2">
    <source>
        <dbReference type="EnsemblPlants" id="OGLUM12G02870.1"/>
    </source>
</evidence>
<name>A0A0E0BNP8_9ORYZ</name>
<evidence type="ECO:0000256" key="1">
    <source>
        <dbReference type="SAM" id="MobiDB-lite"/>
    </source>
</evidence>
<dbReference type="Gramene" id="OGLUM12G02870.1">
    <property type="protein sequence ID" value="OGLUM12G02870.1"/>
    <property type="gene ID" value="OGLUM12G02870"/>
</dbReference>
<sequence length="103" mass="10533">MRICLSTRVQSRGLGSGGGQKEVGPGVLNVAPRPRSSCGAHATVTGRVPRVCKCGRRGQGTRRGVGPTSASASASGLRLARAANVDSSSLTTERSLTDEQITV</sequence>
<dbReference type="Proteomes" id="UP000026961">
    <property type="component" value="Chromosome 12"/>
</dbReference>
<evidence type="ECO:0000313" key="3">
    <source>
        <dbReference type="Proteomes" id="UP000026961"/>
    </source>
</evidence>
<feature type="compositionally biased region" description="Low complexity" evidence="1">
    <location>
        <begin position="64"/>
        <end position="83"/>
    </location>
</feature>
<protein>
    <submittedName>
        <fullName evidence="2">Uncharacterized protein</fullName>
    </submittedName>
</protein>
<feature type="compositionally biased region" description="Polar residues" evidence="1">
    <location>
        <begin position="85"/>
        <end position="103"/>
    </location>
</feature>
<feature type="region of interest" description="Disordered" evidence="1">
    <location>
        <begin position="54"/>
        <end position="103"/>
    </location>
</feature>
<proteinExistence type="predicted"/>
<organism evidence="2">
    <name type="scientific">Oryza glumipatula</name>
    <dbReference type="NCBI Taxonomy" id="40148"/>
    <lineage>
        <taxon>Eukaryota</taxon>
        <taxon>Viridiplantae</taxon>
        <taxon>Streptophyta</taxon>
        <taxon>Embryophyta</taxon>
        <taxon>Tracheophyta</taxon>
        <taxon>Spermatophyta</taxon>
        <taxon>Magnoliopsida</taxon>
        <taxon>Liliopsida</taxon>
        <taxon>Poales</taxon>
        <taxon>Poaceae</taxon>
        <taxon>BOP clade</taxon>
        <taxon>Oryzoideae</taxon>
        <taxon>Oryzeae</taxon>
        <taxon>Oryzinae</taxon>
        <taxon>Oryza</taxon>
    </lineage>
</organism>
<reference evidence="2" key="1">
    <citation type="submission" date="2015-04" db="UniProtKB">
        <authorList>
            <consortium name="EnsemblPlants"/>
        </authorList>
    </citation>
    <scope>IDENTIFICATION</scope>
</reference>
<dbReference type="AlphaFoldDB" id="A0A0E0BNP8"/>